<protein>
    <submittedName>
        <fullName evidence="3">Coiled-coil domain-containing protein 73 isoform X1</fullName>
    </submittedName>
</protein>
<dbReference type="PANTHER" id="PTHR28660:SF1">
    <property type="entry name" value="COILED-COIL DOMAIN-CONTAINING PROTEIN 73"/>
    <property type="match status" value="1"/>
</dbReference>
<evidence type="ECO:0000313" key="3">
    <source>
        <dbReference type="EMBL" id="KAG9271988.1"/>
    </source>
</evidence>
<evidence type="ECO:0000313" key="4">
    <source>
        <dbReference type="Proteomes" id="UP000752171"/>
    </source>
</evidence>
<dbReference type="InterPro" id="IPR031650">
    <property type="entry name" value="CCDC73"/>
</dbReference>
<reference evidence="3 4" key="1">
    <citation type="submission" date="2021-07" db="EMBL/GenBank/DDBJ databases">
        <authorList>
            <person name="Imarazene B."/>
            <person name="Zahm M."/>
            <person name="Klopp C."/>
            <person name="Cabau C."/>
            <person name="Beille S."/>
            <person name="Jouanno E."/>
            <person name="Castinel A."/>
            <person name="Lluch J."/>
            <person name="Gil L."/>
            <person name="Kuchtly C."/>
            <person name="Lopez Roques C."/>
            <person name="Donnadieu C."/>
            <person name="Parrinello H."/>
            <person name="Journot L."/>
            <person name="Du K."/>
            <person name="Schartl M."/>
            <person name="Retaux S."/>
            <person name="Guiguen Y."/>
        </authorList>
    </citation>
    <scope>NUCLEOTIDE SEQUENCE [LARGE SCALE GENOMIC DNA]</scope>
    <source>
        <strain evidence="3">Pach_M1</strain>
        <tissue evidence="3">Testis</tissue>
    </source>
</reference>
<comment type="caution">
    <text evidence="3">The sequence shown here is derived from an EMBL/GenBank/DDBJ whole genome shotgun (WGS) entry which is preliminary data.</text>
</comment>
<feature type="region of interest" description="Disordered" evidence="2">
    <location>
        <begin position="546"/>
        <end position="612"/>
    </location>
</feature>
<feature type="compositionally biased region" description="Basic and acidic residues" evidence="2">
    <location>
        <begin position="796"/>
        <end position="808"/>
    </location>
</feature>
<feature type="compositionally biased region" description="Basic and acidic residues" evidence="2">
    <location>
        <begin position="693"/>
        <end position="711"/>
    </location>
</feature>
<gene>
    <name evidence="3" type="primary">CCDC73</name>
    <name evidence="3" type="ORF">AMEX_G12931</name>
</gene>
<dbReference type="AlphaFoldDB" id="A0A8T2LIT9"/>
<feature type="region of interest" description="Disordered" evidence="2">
    <location>
        <begin position="796"/>
        <end position="828"/>
    </location>
</feature>
<feature type="region of interest" description="Disordered" evidence="2">
    <location>
        <begin position="739"/>
        <end position="772"/>
    </location>
</feature>
<feature type="coiled-coil region" evidence="1">
    <location>
        <begin position="134"/>
        <end position="372"/>
    </location>
</feature>
<dbReference type="Pfam" id="PF15818">
    <property type="entry name" value="CCDC73"/>
    <property type="match status" value="1"/>
</dbReference>
<feature type="region of interest" description="Disordered" evidence="2">
    <location>
        <begin position="667"/>
        <end position="715"/>
    </location>
</feature>
<feature type="region of interest" description="Disordered" evidence="2">
    <location>
        <begin position="927"/>
        <end position="982"/>
    </location>
</feature>
<evidence type="ECO:0000256" key="1">
    <source>
        <dbReference type="SAM" id="Coils"/>
    </source>
</evidence>
<organism evidence="3 4">
    <name type="scientific">Astyanax mexicanus</name>
    <name type="common">Blind cave fish</name>
    <name type="synonym">Astyanax fasciatus mexicanus</name>
    <dbReference type="NCBI Taxonomy" id="7994"/>
    <lineage>
        <taxon>Eukaryota</taxon>
        <taxon>Metazoa</taxon>
        <taxon>Chordata</taxon>
        <taxon>Craniata</taxon>
        <taxon>Vertebrata</taxon>
        <taxon>Euteleostomi</taxon>
        <taxon>Actinopterygii</taxon>
        <taxon>Neopterygii</taxon>
        <taxon>Teleostei</taxon>
        <taxon>Ostariophysi</taxon>
        <taxon>Characiformes</taxon>
        <taxon>Characoidei</taxon>
        <taxon>Acestrorhamphidae</taxon>
        <taxon>Acestrorhamphinae</taxon>
        <taxon>Astyanax</taxon>
    </lineage>
</organism>
<proteinExistence type="predicted"/>
<feature type="compositionally biased region" description="Polar residues" evidence="2">
    <location>
        <begin position="673"/>
        <end position="692"/>
    </location>
</feature>
<keyword evidence="1" id="KW-0175">Coiled coil</keyword>
<feature type="coiled-coil region" evidence="1">
    <location>
        <begin position="77"/>
        <end position="104"/>
    </location>
</feature>
<evidence type="ECO:0000256" key="2">
    <source>
        <dbReference type="SAM" id="MobiDB-lite"/>
    </source>
</evidence>
<feature type="compositionally biased region" description="Polar residues" evidence="2">
    <location>
        <begin position="740"/>
        <end position="759"/>
    </location>
</feature>
<dbReference type="PANTHER" id="PTHR28660">
    <property type="entry name" value="COILED-COIL DOMAIN-CONTAINING PROTEIN 73"/>
    <property type="match status" value="1"/>
</dbReference>
<feature type="compositionally biased region" description="Basic and acidic residues" evidence="2">
    <location>
        <begin position="568"/>
        <end position="594"/>
    </location>
</feature>
<accession>A0A8T2LIT9</accession>
<feature type="compositionally biased region" description="Polar residues" evidence="2">
    <location>
        <begin position="814"/>
        <end position="828"/>
    </location>
</feature>
<sequence length="1016" mass="114608">MEPNVYNEAYSPEIVTEEENADCKLRSEVTNEPETGIISVQLLEFKTSLLEAVEELHIHRDAEIRYEAQICKLVLEKQELEWQKESLQRQVDRMTNEHSESLATVKKQFQAQVRGIEGDKGKHQLSAELKDKEITSLKEELKLLQLSKYSLEKKLSKLEQKLQLQTQAKDRHLNQLGEVEKRFGAISKQCTLVRQAHEKLEQNVEEAVRLNKKLALINRKQESTISILKRDLERLNSEMVKYKVVSICRSGEEDSHILVKEQQIQELTQKLLVETEVNKKLRNENDVQTAEKQKLMSSLQHAQWLLQVQTKAVCRTEQQLLTHTEEYEVLKREHEMIQERSKEKEDRLMRVIEDYKNSKLTLEKEMQMQLAKTQAVQEELKTVKEVYDHLHEKSQQLPPLEDDTDDNLNIEKNSPSNLNCDLQVITADNLNERLVKCQEAAKEDCFHGKNGEASVCSRTNGTILVLPPSQGLGALAADQSESIGGGDALMTNLQIGPVVKQEASVIKTEPVRGTFDNGRPSSEVQSYTDSCLAKLSELETRSVYGVASDPLMSESRDRPEEQSLGVSEMRERQTSDKHTSETSQDTDFKKDEHWTTAPETNSSQSVLPNDSEPILPNISETNPAIQDKDTLNNSQIEREHLDAAHSSLQPNSQEKAIPQVVLMPDTTTKKSNDQISHLQGYSSSRNRSQMHQDSLEDTGKNVEGTEEKSIPETEELNAIASHSYSFCENTMDIIVHSSKDTSANQPESATSAQMSSDPQNAGPVPSSLIPNLPKDALSTEILITQSEHLNDEEKLFSDRPSHHDDSKRTRSLFDPSTSQQKTANKPLTYSVTSVPAVLPDENRHKYSDSGLPSGFQEFLTSLNCPLFSKQKLKNRGASVITQRPDELNVSSTHPDQKSNHHGEWNAIKHTFSEISVKKENRVPISFGSAQLGSPAARSVGNGLRHDCTPTPPPRLHSLGKVSRPVSEESPPTSLEKDDLPQSDIRAQIAKIEQYLSSEGFRPEKRRRIEKCEVLKP</sequence>
<dbReference type="EMBL" id="JAICCE010000010">
    <property type="protein sequence ID" value="KAG9271988.1"/>
    <property type="molecule type" value="Genomic_DNA"/>
</dbReference>
<name>A0A8T2LIT9_ASTMX</name>
<feature type="compositionally biased region" description="Polar residues" evidence="2">
    <location>
        <begin position="597"/>
        <end position="608"/>
    </location>
</feature>
<dbReference type="Proteomes" id="UP000752171">
    <property type="component" value="Unassembled WGS sequence"/>
</dbReference>